<evidence type="ECO:0000313" key="2">
    <source>
        <dbReference type="Proteomes" id="UP000252139"/>
    </source>
</evidence>
<name>A0A367K6K1_RHIAZ</name>
<evidence type="ECO:0000313" key="1">
    <source>
        <dbReference type="EMBL" id="RCH97759.1"/>
    </source>
</evidence>
<accession>A0A367K6K1</accession>
<dbReference type="Proteomes" id="UP000252139">
    <property type="component" value="Unassembled WGS sequence"/>
</dbReference>
<comment type="caution">
    <text evidence="1">The sequence shown here is derived from an EMBL/GenBank/DDBJ whole genome shotgun (WGS) entry which is preliminary data.</text>
</comment>
<dbReference type="AlphaFoldDB" id="A0A367K6K1"/>
<organism evidence="1 2">
    <name type="scientific">Rhizopus azygosporus</name>
    <name type="common">Rhizopus microsporus var. azygosporus</name>
    <dbReference type="NCBI Taxonomy" id="86630"/>
    <lineage>
        <taxon>Eukaryota</taxon>
        <taxon>Fungi</taxon>
        <taxon>Fungi incertae sedis</taxon>
        <taxon>Mucoromycota</taxon>
        <taxon>Mucoromycotina</taxon>
        <taxon>Mucoromycetes</taxon>
        <taxon>Mucorales</taxon>
        <taxon>Mucorineae</taxon>
        <taxon>Rhizopodaceae</taxon>
        <taxon>Rhizopus</taxon>
    </lineage>
</organism>
<sequence length="82" mass="9948">MERLKASLYWRNFESSYEGYYPESAEDPRWITSSIPFHMPKGYLLTYDRISWFDEYWSSFFVVQVSLVDLKILRSRAFIIFA</sequence>
<proteinExistence type="predicted"/>
<reference evidence="1 2" key="1">
    <citation type="journal article" date="2018" name="G3 (Bethesda)">
        <title>Phylogenetic and Phylogenomic Definition of Rhizopus Species.</title>
        <authorList>
            <person name="Gryganskyi A.P."/>
            <person name="Golan J."/>
            <person name="Dolatabadi S."/>
            <person name="Mondo S."/>
            <person name="Robb S."/>
            <person name="Idnurm A."/>
            <person name="Muszewska A."/>
            <person name="Steczkiewicz K."/>
            <person name="Masonjones S."/>
            <person name="Liao H.L."/>
            <person name="Gajdeczka M.T."/>
            <person name="Anike F."/>
            <person name="Vuek A."/>
            <person name="Anishchenko I.M."/>
            <person name="Voigt K."/>
            <person name="de Hoog G.S."/>
            <person name="Smith M.E."/>
            <person name="Heitman J."/>
            <person name="Vilgalys R."/>
            <person name="Stajich J.E."/>
        </authorList>
    </citation>
    <scope>NUCLEOTIDE SEQUENCE [LARGE SCALE GENOMIC DNA]</scope>
    <source>
        <strain evidence="1 2">CBS 357.93</strain>
    </source>
</reference>
<keyword evidence="2" id="KW-1185">Reference proteome</keyword>
<protein>
    <submittedName>
        <fullName evidence="1">Uncharacterized protein</fullName>
    </submittedName>
</protein>
<dbReference type="EMBL" id="PJQL01000251">
    <property type="protein sequence ID" value="RCH97759.1"/>
    <property type="molecule type" value="Genomic_DNA"/>
</dbReference>
<gene>
    <name evidence="1" type="ORF">CU097_014428</name>
</gene>